<evidence type="ECO:0008006" key="5">
    <source>
        <dbReference type="Google" id="ProtNLM"/>
    </source>
</evidence>
<dbReference type="InterPro" id="IPR039034">
    <property type="entry name" value="INPP4"/>
</dbReference>
<evidence type="ECO:0000313" key="3">
    <source>
        <dbReference type="EnsemblMetazoa" id="CJA15736.1"/>
    </source>
</evidence>
<dbReference type="GO" id="GO:0005737">
    <property type="term" value="C:cytoplasm"/>
    <property type="evidence" value="ECO:0007669"/>
    <property type="project" value="TreeGrafter"/>
</dbReference>
<reference evidence="4" key="1">
    <citation type="submission" date="2010-08" db="EMBL/GenBank/DDBJ databases">
        <authorList>
            <consortium name="Caenorhabditis japonica Sequencing Consortium"/>
            <person name="Wilson R.K."/>
        </authorList>
    </citation>
    <scope>NUCLEOTIDE SEQUENCE [LARGE SCALE GENOMIC DNA]</scope>
    <source>
        <strain evidence="4">DF5081</strain>
    </source>
</reference>
<sequence>MDEDNANEIFKAFTKQNVEYDLSGTATVSYKSKTYSSRVLLHGNVLCVEESSGAEEEVTACVPLIFILERVIIKKVEEQQVSENCPGFAFTLIFSDPSENLEIRVSSEEIREQWMIKLATCSHQMARAELDELAYKFYTMSPSASGDTDTVIDPKTSTFQNFYLTSPLRITHNFAISQQNNLPARRVIVEECMCETKLSLILPKEIIKLNRKRISEFSGILESRLKVWPHSSIGGVNEVIRQLRELSEAYEQCFEFVESYSGPSFRKSTEKHRVAFGLVPTNLHVHSYEINSTDKRDFITAGTASAIPYRYNNGGLVKLYSQLDVDPCNYDYSFWKKRQALLDLKKTIGELSHKIEKEWRIAKFGSPDKVCLQVHAGIKQVYEGLRDVLFTLPDVERCSDIMLEEEKRREKLGVKMPETRVYDNIQNQIDRIDAMNVSLNTKIAVIDTLNEAPKEREAYEKNTRQAISTCLDILLALADSILESQLFSLIQSLQKPSVAHAYFHIMIRTDFVLSQAITITTTAILNRIQKREHPFTDNFLLVIFSFLSAYGDERGMIEDAIEAWRCLEQRVRFCLVRAPSAICRTCIPMISGSRSNLKVAIPLPQDYFDALPDDTKWTSEFGVVTAYFNIGVNHEATFGQSFGGIAVESSVNQDAADKMNMFANRNDASQRAREAVMEVVNEVSSEPSRKNLNLFEWVMKASEQLGAESVISCKSGKDRTGMASTLEQGRVLRETCGFNTTQISEVVNSLRKDGVRRENCRKNVGKPVYSFSPFQMHFLPKSFRPPTGTYSQSVAS</sequence>
<keyword evidence="4" id="KW-1185">Reference proteome</keyword>
<accession>A0A8R1HYK2</accession>
<name>A0A8R1HYK2_CAEJA</name>
<organism evidence="3 4">
    <name type="scientific">Caenorhabditis japonica</name>
    <dbReference type="NCBI Taxonomy" id="281687"/>
    <lineage>
        <taxon>Eukaryota</taxon>
        <taxon>Metazoa</taxon>
        <taxon>Ecdysozoa</taxon>
        <taxon>Nematoda</taxon>
        <taxon>Chromadorea</taxon>
        <taxon>Rhabditida</taxon>
        <taxon>Rhabditina</taxon>
        <taxon>Rhabditomorpha</taxon>
        <taxon>Rhabditoidea</taxon>
        <taxon>Rhabditidae</taxon>
        <taxon>Peloderinae</taxon>
        <taxon>Caenorhabditis</taxon>
    </lineage>
</organism>
<evidence type="ECO:0000313" key="4">
    <source>
        <dbReference type="Proteomes" id="UP000005237"/>
    </source>
</evidence>
<dbReference type="EnsemblMetazoa" id="CJA15736.1">
    <property type="protein sequence ID" value="CJA15736.1"/>
    <property type="gene ID" value="WBGene00134940"/>
</dbReference>
<dbReference type="AlphaFoldDB" id="A0A8R1HYK2"/>
<dbReference type="PANTHER" id="PTHR12187">
    <property type="entry name" value="AGAP000124-PA"/>
    <property type="match status" value="1"/>
</dbReference>
<evidence type="ECO:0000256" key="1">
    <source>
        <dbReference type="ARBA" id="ARBA00022801"/>
    </source>
</evidence>
<evidence type="ECO:0000256" key="2">
    <source>
        <dbReference type="ARBA" id="ARBA00023098"/>
    </source>
</evidence>
<dbReference type="Proteomes" id="UP000005237">
    <property type="component" value="Unassembled WGS sequence"/>
</dbReference>
<proteinExistence type="predicted"/>
<dbReference type="PANTHER" id="PTHR12187:SF11">
    <property type="entry name" value="PHOSPHATIDYLINOSITOL-3,4-BISPHOSPHATE 4-PHOSPHATASE"/>
    <property type="match status" value="1"/>
</dbReference>
<keyword evidence="2" id="KW-0443">Lipid metabolism</keyword>
<reference evidence="3" key="2">
    <citation type="submission" date="2022-06" db="UniProtKB">
        <authorList>
            <consortium name="EnsemblMetazoa"/>
        </authorList>
    </citation>
    <scope>IDENTIFICATION</scope>
    <source>
        <strain evidence="3">DF5081</strain>
    </source>
</reference>
<protein>
    <recommendedName>
        <fullName evidence="5">PH domain-containing protein</fullName>
    </recommendedName>
</protein>
<dbReference type="GO" id="GO:0016316">
    <property type="term" value="F:phosphatidylinositol-3,4-bisphosphate 4-phosphatase activity"/>
    <property type="evidence" value="ECO:0007669"/>
    <property type="project" value="InterPro"/>
</dbReference>
<keyword evidence="1" id="KW-0378">Hydrolase</keyword>